<feature type="region of interest" description="Disordered" evidence="5">
    <location>
        <begin position="274"/>
        <end position="300"/>
    </location>
</feature>
<dbReference type="InterPro" id="IPR026841">
    <property type="entry name" value="Aur1/Ipt1"/>
</dbReference>
<organism evidence="8 9">
    <name type="scientific">Cellulomonas fulva</name>
    <dbReference type="NCBI Taxonomy" id="2835530"/>
    <lineage>
        <taxon>Bacteria</taxon>
        <taxon>Bacillati</taxon>
        <taxon>Actinomycetota</taxon>
        <taxon>Actinomycetes</taxon>
        <taxon>Micrococcales</taxon>
        <taxon>Cellulomonadaceae</taxon>
        <taxon>Cellulomonas</taxon>
    </lineage>
</organism>
<protein>
    <submittedName>
        <fullName evidence="8">Phosphatase PAP2 family protein</fullName>
    </submittedName>
</protein>
<feature type="transmembrane region" description="Helical" evidence="6">
    <location>
        <begin position="204"/>
        <end position="222"/>
    </location>
</feature>
<evidence type="ECO:0000259" key="7">
    <source>
        <dbReference type="Pfam" id="PF14378"/>
    </source>
</evidence>
<accession>A0ABS5U0M7</accession>
<evidence type="ECO:0000256" key="1">
    <source>
        <dbReference type="ARBA" id="ARBA00004141"/>
    </source>
</evidence>
<gene>
    <name evidence="8" type="ORF">KIN34_11785</name>
</gene>
<keyword evidence="2 6" id="KW-0812">Transmembrane</keyword>
<feature type="transmembrane region" description="Helical" evidence="6">
    <location>
        <begin position="228"/>
        <end position="246"/>
    </location>
</feature>
<dbReference type="InterPro" id="IPR052185">
    <property type="entry name" value="IPC_Synthase-Related"/>
</dbReference>
<evidence type="ECO:0000256" key="2">
    <source>
        <dbReference type="ARBA" id="ARBA00022692"/>
    </source>
</evidence>
<evidence type="ECO:0000256" key="6">
    <source>
        <dbReference type="SAM" id="Phobius"/>
    </source>
</evidence>
<dbReference type="CDD" id="cd03386">
    <property type="entry name" value="PAP2_Aur1_like"/>
    <property type="match status" value="1"/>
</dbReference>
<sequence length="300" mass="33026">MTREQTTGEPATSRTRSWTRRHRELLRELLLVVGLYAGYSATRLAATGAWDVAADHARTILDLERTLNLDIEHAVNTWVSTQPWLEIATSYWYQSMHYLVTPTLLVLLFFRRPLLYRPARTALLAATFVALAGYVFLPTAPPRLLGQYVDTVSESAAHGWWPSAAEQAAMGASSVTNQVAAMPSMHVGWAMWVSLVLATLTRRWWLKALAGCYVLATTFVVVVTANHWILDAVAGAAIVVACWWFAGRSHGLWAQRGRVEAELDGLVATVRAPAADAPGTRSLAGAAEPKPEPDPDEPRR</sequence>
<dbReference type="PANTHER" id="PTHR31310:SF7">
    <property type="entry name" value="PA-PHOSPHATASE RELATED-FAMILY PROTEIN DDB_G0268928"/>
    <property type="match status" value="1"/>
</dbReference>
<feature type="transmembrane region" description="Helical" evidence="6">
    <location>
        <begin position="91"/>
        <end position="110"/>
    </location>
</feature>
<feature type="transmembrane region" description="Helical" evidence="6">
    <location>
        <begin position="122"/>
        <end position="140"/>
    </location>
</feature>
<comment type="subcellular location">
    <subcellularLocation>
        <location evidence="1">Membrane</location>
        <topology evidence="1">Multi-pass membrane protein</topology>
    </subcellularLocation>
</comment>
<dbReference type="PANTHER" id="PTHR31310">
    <property type="match status" value="1"/>
</dbReference>
<name>A0ABS5U0M7_9CELL</name>
<keyword evidence="9" id="KW-1185">Reference proteome</keyword>
<feature type="domain" description="Inositolphosphotransferase Aur1/Ipt1" evidence="7">
    <location>
        <begin position="59"/>
        <end position="244"/>
    </location>
</feature>
<dbReference type="EMBL" id="JAHBOH010000001">
    <property type="protein sequence ID" value="MBT0994964.1"/>
    <property type="molecule type" value="Genomic_DNA"/>
</dbReference>
<evidence type="ECO:0000313" key="9">
    <source>
        <dbReference type="Proteomes" id="UP000722125"/>
    </source>
</evidence>
<keyword evidence="4 6" id="KW-0472">Membrane</keyword>
<dbReference type="RefSeq" id="WP_214350719.1">
    <property type="nucleotide sequence ID" value="NZ_JAHBOH010000001.1"/>
</dbReference>
<evidence type="ECO:0000313" key="8">
    <source>
        <dbReference type="EMBL" id="MBT0994964.1"/>
    </source>
</evidence>
<dbReference type="Proteomes" id="UP000722125">
    <property type="component" value="Unassembled WGS sequence"/>
</dbReference>
<feature type="transmembrane region" description="Helical" evidence="6">
    <location>
        <begin position="179"/>
        <end position="197"/>
    </location>
</feature>
<evidence type="ECO:0000256" key="5">
    <source>
        <dbReference type="SAM" id="MobiDB-lite"/>
    </source>
</evidence>
<evidence type="ECO:0000256" key="3">
    <source>
        <dbReference type="ARBA" id="ARBA00022989"/>
    </source>
</evidence>
<keyword evidence="3 6" id="KW-1133">Transmembrane helix</keyword>
<dbReference type="Pfam" id="PF14378">
    <property type="entry name" value="PAP2_3"/>
    <property type="match status" value="1"/>
</dbReference>
<proteinExistence type="predicted"/>
<evidence type="ECO:0000256" key="4">
    <source>
        <dbReference type="ARBA" id="ARBA00023136"/>
    </source>
</evidence>
<comment type="caution">
    <text evidence="8">The sequence shown here is derived from an EMBL/GenBank/DDBJ whole genome shotgun (WGS) entry which is preliminary data.</text>
</comment>
<feature type="transmembrane region" description="Helical" evidence="6">
    <location>
        <begin position="25"/>
        <end position="42"/>
    </location>
</feature>
<feature type="compositionally biased region" description="Basic and acidic residues" evidence="5">
    <location>
        <begin position="289"/>
        <end position="300"/>
    </location>
</feature>
<reference evidence="8 9" key="1">
    <citation type="submission" date="2021-05" db="EMBL/GenBank/DDBJ databases">
        <title>Description of Cellulomonas sp. DKR-3 sp. nov.</title>
        <authorList>
            <person name="Dahal R.H."/>
            <person name="Chaudhary D.K."/>
        </authorList>
    </citation>
    <scope>NUCLEOTIDE SEQUENCE [LARGE SCALE GENOMIC DNA]</scope>
    <source>
        <strain evidence="8 9">DKR-3</strain>
    </source>
</reference>